<accession>J9QKY5</accession>
<dbReference type="RefSeq" id="YP_006906302.1">
    <property type="nucleotide sequence ID" value="NC_018837.1"/>
</dbReference>
<sequence>MRRKLKRKYIRRINSLREYAKGWPLQILIADRRPRYNEEFIYYRDWDKYCRTKQGRLSGAYEEHFGVKPSRLAVGNKRLA</sequence>
<dbReference type="Proteomes" id="UP000006280">
    <property type="component" value="Segment"/>
</dbReference>
<protein>
    <submittedName>
        <fullName evidence="1">Uncharacterized protein</fullName>
    </submittedName>
</protein>
<gene>
    <name evidence="1" type="ORF">My1_050</name>
</gene>
<dbReference type="OrthoDB" id="20588at10239"/>
<proteinExistence type="predicted"/>
<organism evidence="1 2">
    <name type="scientific">Pectobacterium phage My1</name>
    <dbReference type="NCBI Taxonomy" id="1204539"/>
    <lineage>
        <taxon>Viruses</taxon>
        <taxon>Duplodnaviria</taxon>
        <taxon>Heunggongvirae</taxon>
        <taxon>Uroviricota</taxon>
        <taxon>Caudoviricetes</taxon>
        <taxon>Demerecviridae</taxon>
        <taxon>Mccorquodalevirinae</taxon>
        <taxon>Myunavirus</taxon>
        <taxon>Myunavirus My1</taxon>
    </lineage>
</organism>
<keyword evidence="2" id="KW-1185">Reference proteome</keyword>
<name>J9QKY5_9CAUD</name>
<dbReference type="GeneID" id="13826752"/>
<dbReference type="KEGG" id="vg:13826752"/>
<evidence type="ECO:0000313" key="1">
    <source>
        <dbReference type="EMBL" id="AFQ22209.1"/>
    </source>
</evidence>
<dbReference type="EMBL" id="JX195166">
    <property type="protein sequence ID" value="AFQ22209.1"/>
    <property type="molecule type" value="Genomic_DNA"/>
</dbReference>
<evidence type="ECO:0000313" key="2">
    <source>
        <dbReference type="Proteomes" id="UP000006280"/>
    </source>
</evidence>
<reference evidence="1 2" key="1">
    <citation type="journal article" date="2012" name="J. Virol.">
        <title>Complete Genome Sequence of Pectobacterium carotovorum subsp. carotovorum Bacteriophage My1.</title>
        <authorList>
            <person name="Lee D.H."/>
            <person name="Lee J.H."/>
            <person name="Shin H."/>
            <person name="Ji S."/>
            <person name="Roh E."/>
            <person name="Jung K."/>
            <person name="Ryu S."/>
            <person name="Choi J."/>
            <person name="Heu S."/>
        </authorList>
    </citation>
    <scope>NUCLEOTIDE SEQUENCE [LARGE SCALE GENOMIC DNA]</scope>
</reference>